<dbReference type="GO" id="GO:0000049">
    <property type="term" value="F:tRNA binding"/>
    <property type="evidence" value="ECO:0007669"/>
    <property type="project" value="TreeGrafter"/>
</dbReference>
<dbReference type="VEuPathDB" id="TriTrypDB:BSAL_50470"/>
<dbReference type="OrthoDB" id="207084at2759"/>
<dbReference type="Pfam" id="PF05833">
    <property type="entry name" value="NFACT_N"/>
    <property type="match status" value="1"/>
</dbReference>
<reference evidence="3" key="1">
    <citation type="submission" date="2015-09" db="EMBL/GenBank/DDBJ databases">
        <authorList>
            <consortium name="Pathogen Informatics"/>
        </authorList>
    </citation>
    <scope>NUCLEOTIDE SEQUENCE [LARGE SCALE GENOMIC DNA]</scope>
    <source>
        <strain evidence="3">Lake Konstanz</strain>
    </source>
</reference>
<dbReference type="AlphaFoldDB" id="A0A0S4KK12"/>
<dbReference type="GO" id="GO:0072344">
    <property type="term" value="P:rescue of stalled ribosome"/>
    <property type="evidence" value="ECO:0007669"/>
    <property type="project" value="TreeGrafter"/>
</dbReference>
<keyword evidence="3" id="KW-1185">Reference proteome</keyword>
<dbReference type="Gene3D" id="2.30.310.10">
    <property type="entry name" value="ibrinogen binding protein from staphylococcus aureus domain"/>
    <property type="match status" value="1"/>
</dbReference>
<gene>
    <name evidence="2" type="ORF">BSAL_50470</name>
</gene>
<accession>A0A0S4KK12</accession>
<dbReference type="EMBL" id="CYKH01000042">
    <property type="protein sequence ID" value="CUI11041.1"/>
    <property type="molecule type" value="Genomic_DNA"/>
</dbReference>
<evidence type="ECO:0000256" key="1">
    <source>
        <dbReference type="SAM" id="Coils"/>
    </source>
</evidence>
<dbReference type="PANTHER" id="PTHR15239">
    <property type="entry name" value="NUCLEAR EXPORT MEDIATOR FACTOR NEMF"/>
    <property type="match status" value="1"/>
</dbReference>
<dbReference type="GO" id="GO:0043023">
    <property type="term" value="F:ribosomal large subunit binding"/>
    <property type="evidence" value="ECO:0007669"/>
    <property type="project" value="TreeGrafter"/>
</dbReference>
<dbReference type="Proteomes" id="UP000051952">
    <property type="component" value="Unassembled WGS sequence"/>
</dbReference>
<dbReference type="GO" id="GO:1990116">
    <property type="term" value="P:ribosome-associated ubiquitin-dependent protein catabolic process"/>
    <property type="evidence" value="ECO:0007669"/>
    <property type="project" value="TreeGrafter"/>
</dbReference>
<keyword evidence="1" id="KW-0175">Coiled coil</keyword>
<dbReference type="InterPro" id="IPR051608">
    <property type="entry name" value="RQC_Subunit_NEMF"/>
</dbReference>
<name>A0A0S4KK12_BODSA</name>
<feature type="coiled-coil region" evidence="1">
    <location>
        <begin position="285"/>
        <end position="312"/>
    </location>
</feature>
<dbReference type="GO" id="GO:1990112">
    <property type="term" value="C:RQC complex"/>
    <property type="evidence" value="ECO:0007669"/>
    <property type="project" value="TreeGrafter"/>
</dbReference>
<dbReference type="PANTHER" id="PTHR15239:SF6">
    <property type="entry name" value="RIBOSOME QUALITY CONTROL COMPLEX SUBUNIT NEMF"/>
    <property type="match status" value="1"/>
</dbReference>
<organism evidence="2 3">
    <name type="scientific">Bodo saltans</name>
    <name type="common">Flagellated protozoan</name>
    <dbReference type="NCBI Taxonomy" id="75058"/>
    <lineage>
        <taxon>Eukaryota</taxon>
        <taxon>Discoba</taxon>
        <taxon>Euglenozoa</taxon>
        <taxon>Kinetoplastea</taxon>
        <taxon>Metakinetoplastina</taxon>
        <taxon>Eubodonida</taxon>
        <taxon>Bodonidae</taxon>
        <taxon>Bodo</taxon>
    </lineage>
</organism>
<sequence length="375" mass="42504">MALDVRASVEEIKSLVGHRLQNVYDIGPKFLLLKFGLGDQKTTVLIENGVRMHITKLNREKPRMPSQFTFKLRKHIKKWRLDHVRQLLDHDNVIMMMLRTQKEKDVTLSVKGTYPLEAEREQRTSAMFLQAADDHFQKLDPATSLNKALTSFDNLGPQLADHVLAMAGLASNSKVSQFSVPPSSDASPLRVPLLHAFALLEGDAFQPGGVLVSDVTTSSAAAAGAPEQPAGPPRYSDFAPLVLKHLESKKIELRDSFGEICDQYFLRSEMEKIEQHNDKKEIATVSSKERFLREHNRRLEKLQSEEELNIKRGSMLEANADSVQEVIDLMNMLLAMKLGWDKIRLLVKARQREGHPVAYMIHDVHLDKKKICCWP</sequence>
<proteinExistence type="predicted"/>
<protein>
    <submittedName>
        <fullName evidence="2">Uncharacterized protein</fullName>
    </submittedName>
</protein>
<evidence type="ECO:0000313" key="2">
    <source>
        <dbReference type="EMBL" id="CUI11041.1"/>
    </source>
</evidence>
<evidence type="ECO:0000313" key="3">
    <source>
        <dbReference type="Proteomes" id="UP000051952"/>
    </source>
</evidence>